<dbReference type="OrthoDB" id="3674159at2759"/>
<reference evidence="2" key="1">
    <citation type="journal article" date="2020" name="Stud. Mycol.">
        <title>101 Dothideomycetes genomes: a test case for predicting lifestyles and emergence of pathogens.</title>
        <authorList>
            <person name="Haridas S."/>
            <person name="Albert R."/>
            <person name="Binder M."/>
            <person name="Bloem J."/>
            <person name="Labutti K."/>
            <person name="Salamov A."/>
            <person name="Andreopoulos B."/>
            <person name="Baker S."/>
            <person name="Barry K."/>
            <person name="Bills G."/>
            <person name="Bluhm B."/>
            <person name="Cannon C."/>
            <person name="Castanera R."/>
            <person name="Culley D."/>
            <person name="Daum C."/>
            <person name="Ezra D."/>
            <person name="Gonzalez J."/>
            <person name="Henrissat B."/>
            <person name="Kuo A."/>
            <person name="Liang C."/>
            <person name="Lipzen A."/>
            <person name="Lutzoni F."/>
            <person name="Magnuson J."/>
            <person name="Mondo S."/>
            <person name="Nolan M."/>
            <person name="Ohm R."/>
            <person name="Pangilinan J."/>
            <person name="Park H.-J."/>
            <person name="Ramirez L."/>
            <person name="Alfaro M."/>
            <person name="Sun H."/>
            <person name="Tritt A."/>
            <person name="Yoshinaga Y."/>
            <person name="Zwiers L.-H."/>
            <person name="Turgeon B."/>
            <person name="Goodwin S."/>
            <person name="Spatafora J."/>
            <person name="Crous P."/>
            <person name="Grigoriev I."/>
        </authorList>
    </citation>
    <scope>NUCLEOTIDE SEQUENCE</scope>
    <source>
        <strain evidence="2">CBS 121739</strain>
    </source>
</reference>
<dbReference type="AlphaFoldDB" id="A0A6A6W379"/>
<organism evidence="2 3">
    <name type="scientific">Pseudovirgaria hyperparasitica</name>
    <dbReference type="NCBI Taxonomy" id="470096"/>
    <lineage>
        <taxon>Eukaryota</taxon>
        <taxon>Fungi</taxon>
        <taxon>Dikarya</taxon>
        <taxon>Ascomycota</taxon>
        <taxon>Pezizomycotina</taxon>
        <taxon>Dothideomycetes</taxon>
        <taxon>Dothideomycetes incertae sedis</taxon>
        <taxon>Acrospermales</taxon>
        <taxon>Acrospermaceae</taxon>
        <taxon>Pseudovirgaria</taxon>
    </lineage>
</organism>
<dbReference type="EMBL" id="ML996573">
    <property type="protein sequence ID" value="KAF2757312.1"/>
    <property type="molecule type" value="Genomic_DNA"/>
</dbReference>
<evidence type="ECO:0000256" key="1">
    <source>
        <dbReference type="SAM" id="SignalP"/>
    </source>
</evidence>
<dbReference type="Proteomes" id="UP000799437">
    <property type="component" value="Unassembled WGS sequence"/>
</dbReference>
<proteinExistence type="predicted"/>
<feature type="signal peptide" evidence="1">
    <location>
        <begin position="1"/>
        <end position="17"/>
    </location>
</feature>
<keyword evidence="3" id="KW-1185">Reference proteome</keyword>
<evidence type="ECO:0000313" key="2">
    <source>
        <dbReference type="EMBL" id="KAF2757312.1"/>
    </source>
</evidence>
<evidence type="ECO:0000313" key="3">
    <source>
        <dbReference type="Proteomes" id="UP000799437"/>
    </source>
</evidence>
<dbReference type="RefSeq" id="XP_033599763.1">
    <property type="nucleotide sequence ID" value="XM_033741273.1"/>
</dbReference>
<name>A0A6A6W379_9PEZI</name>
<protein>
    <submittedName>
        <fullName evidence="2">Uncharacterized protein</fullName>
    </submittedName>
</protein>
<sequence length="222" mass="23651">MRISSLFVVALACAAEAAPYAALDAAAIQPLDNAPNSLPEAEAPAITTGLEKGLEVSSMAAVIPALELDEKNTTALAKRSLISSPYQKRTIQLALKQALHGIAAGTTWVWDISYHYITDDGGATGHLNGNLVQGDGSFSFGPFKIDHSWVNKVDGIVTATFDAVIGRTNQKMSLTLTWAEEFASNAARLENHGTSSFATYYSAGGRQEHLPQSFFSYSLKAV</sequence>
<feature type="chain" id="PRO_5025576307" evidence="1">
    <location>
        <begin position="18"/>
        <end position="222"/>
    </location>
</feature>
<keyword evidence="1" id="KW-0732">Signal</keyword>
<dbReference type="GeneID" id="54482327"/>
<gene>
    <name evidence="2" type="ORF">EJ05DRAFT_386308</name>
</gene>
<accession>A0A6A6W379</accession>